<name>A0AAD7E6Y9_9AGAR</name>
<evidence type="ECO:0000313" key="2">
    <source>
        <dbReference type="EMBL" id="KAJ7301231.1"/>
    </source>
</evidence>
<dbReference type="AlphaFoldDB" id="A0AAD7E6Y9"/>
<reference evidence="2" key="1">
    <citation type="submission" date="2023-03" db="EMBL/GenBank/DDBJ databases">
        <title>Massive genome expansion in bonnet fungi (Mycena s.s.) driven by repeated elements and novel gene families across ecological guilds.</title>
        <authorList>
            <consortium name="Lawrence Berkeley National Laboratory"/>
            <person name="Harder C.B."/>
            <person name="Miyauchi S."/>
            <person name="Viragh M."/>
            <person name="Kuo A."/>
            <person name="Thoen E."/>
            <person name="Andreopoulos B."/>
            <person name="Lu D."/>
            <person name="Skrede I."/>
            <person name="Drula E."/>
            <person name="Henrissat B."/>
            <person name="Morin E."/>
            <person name="Kohler A."/>
            <person name="Barry K."/>
            <person name="LaButti K."/>
            <person name="Morin E."/>
            <person name="Salamov A."/>
            <person name="Lipzen A."/>
            <person name="Mereny Z."/>
            <person name="Hegedus B."/>
            <person name="Baldrian P."/>
            <person name="Stursova M."/>
            <person name="Weitz H."/>
            <person name="Taylor A."/>
            <person name="Grigoriev I.V."/>
            <person name="Nagy L.G."/>
            <person name="Martin F."/>
            <person name="Kauserud H."/>
        </authorList>
    </citation>
    <scope>NUCLEOTIDE SEQUENCE</scope>
    <source>
        <strain evidence="2">CBHHK002</strain>
    </source>
</reference>
<evidence type="ECO:0000313" key="3">
    <source>
        <dbReference type="Proteomes" id="UP001218218"/>
    </source>
</evidence>
<proteinExistence type="predicted"/>
<keyword evidence="3" id="KW-1185">Reference proteome</keyword>
<protein>
    <recommendedName>
        <fullName evidence="4">Extracellular membrane protein CFEM domain-containing protein</fullName>
    </recommendedName>
</protein>
<feature type="chain" id="PRO_5042240908" description="Extracellular membrane protein CFEM domain-containing protein" evidence="1">
    <location>
        <begin position="18"/>
        <end position="193"/>
    </location>
</feature>
<organism evidence="2 3">
    <name type="scientific">Mycena albidolilacea</name>
    <dbReference type="NCBI Taxonomy" id="1033008"/>
    <lineage>
        <taxon>Eukaryota</taxon>
        <taxon>Fungi</taxon>
        <taxon>Dikarya</taxon>
        <taxon>Basidiomycota</taxon>
        <taxon>Agaricomycotina</taxon>
        <taxon>Agaricomycetes</taxon>
        <taxon>Agaricomycetidae</taxon>
        <taxon>Agaricales</taxon>
        <taxon>Marasmiineae</taxon>
        <taxon>Mycenaceae</taxon>
        <taxon>Mycena</taxon>
    </lineage>
</organism>
<accession>A0AAD7E6Y9</accession>
<evidence type="ECO:0008006" key="4">
    <source>
        <dbReference type="Google" id="ProtNLM"/>
    </source>
</evidence>
<feature type="signal peptide" evidence="1">
    <location>
        <begin position="1"/>
        <end position="17"/>
    </location>
</feature>
<comment type="caution">
    <text evidence="2">The sequence shown here is derived from an EMBL/GenBank/DDBJ whole genome shotgun (WGS) entry which is preliminary data.</text>
</comment>
<dbReference type="Proteomes" id="UP001218218">
    <property type="component" value="Unassembled WGS sequence"/>
</dbReference>
<keyword evidence="1" id="KW-0732">Signal</keyword>
<evidence type="ECO:0000256" key="1">
    <source>
        <dbReference type="SAM" id="SignalP"/>
    </source>
</evidence>
<sequence>MRFAVTAVLALAAAVCAHLSQGPPASPPSSFPVLGCLTAAANATEYGSPANVTCACTNADFQFNSTSYLQAECKAEELAAAVGLQQQQRAPRECCSCIVSPRPPHFASLFSISASPPPFASFNPAADISGALSSADSSGSGYKLPSATPAARCRSLRPTPGRDSCSARPEKFVPTVQHDWLETGVVYGVWIQA</sequence>
<gene>
    <name evidence="2" type="ORF">DFH08DRAFT_1090284</name>
</gene>
<dbReference type="EMBL" id="JARIHO010000140">
    <property type="protein sequence ID" value="KAJ7301231.1"/>
    <property type="molecule type" value="Genomic_DNA"/>
</dbReference>